<gene>
    <name evidence="2" type="ORF">CEXT_747481</name>
</gene>
<evidence type="ECO:0000313" key="2">
    <source>
        <dbReference type="EMBL" id="GIY41158.1"/>
    </source>
</evidence>
<protein>
    <submittedName>
        <fullName evidence="2">Uncharacterized protein</fullName>
    </submittedName>
</protein>
<comment type="caution">
    <text evidence="2">The sequence shown here is derived from an EMBL/GenBank/DDBJ whole genome shotgun (WGS) entry which is preliminary data.</text>
</comment>
<keyword evidence="3" id="KW-1185">Reference proteome</keyword>
<evidence type="ECO:0000313" key="3">
    <source>
        <dbReference type="Proteomes" id="UP001054945"/>
    </source>
</evidence>
<organism evidence="2 3">
    <name type="scientific">Caerostris extrusa</name>
    <name type="common">Bark spider</name>
    <name type="synonym">Caerostris bankana</name>
    <dbReference type="NCBI Taxonomy" id="172846"/>
    <lineage>
        <taxon>Eukaryota</taxon>
        <taxon>Metazoa</taxon>
        <taxon>Ecdysozoa</taxon>
        <taxon>Arthropoda</taxon>
        <taxon>Chelicerata</taxon>
        <taxon>Arachnida</taxon>
        <taxon>Araneae</taxon>
        <taxon>Araneomorphae</taxon>
        <taxon>Entelegynae</taxon>
        <taxon>Araneoidea</taxon>
        <taxon>Araneidae</taxon>
        <taxon>Caerostris</taxon>
    </lineage>
</organism>
<name>A0AAV4T3E7_CAEEX</name>
<feature type="compositionally biased region" description="Polar residues" evidence="1">
    <location>
        <begin position="14"/>
        <end position="24"/>
    </location>
</feature>
<sequence length="153" mass="16780">MVEIRTTIPARLPTNQWSCRRQQQGHGGVSQAVRPQRRRLHPGGDADRHLPDAGAARPPLPAPPPHPHHHAGRGLLPRGAIHHRLPHPGGERETALRHPQGTGSRIPAPDPPCPGARRAAPEDPDDHLRALRHATPSLRQSHRVAIRVLTHAR</sequence>
<reference evidence="2 3" key="1">
    <citation type="submission" date="2021-06" db="EMBL/GenBank/DDBJ databases">
        <title>Caerostris extrusa draft genome.</title>
        <authorList>
            <person name="Kono N."/>
            <person name="Arakawa K."/>
        </authorList>
    </citation>
    <scope>NUCLEOTIDE SEQUENCE [LARGE SCALE GENOMIC DNA]</scope>
</reference>
<feature type="compositionally biased region" description="Basic and acidic residues" evidence="1">
    <location>
        <begin position="42"/>
        <end position="51"/>
    </location>
</feature>
<feature type="region of interest" description="Disordered" evidence="1">
    <location>
        <begin position="14"/>
        <end position="125"/>
    </location>
</feature>
<proteinExistence type="predicted"/>
<accession>A0AAV4T3E7</accession>
<dbReference type="Proteomes" id="UP001054945">
    <property type="component" value="Unassembled WGS sequence"/>
</dbReference>
<dbReference type="EMBL" id="BPLR01010699">
    <property type="protein sequence ID" value="GIY41158.1"/>
    <property type="molecule type" value="Genomic_DNA"/>
</dbReference>
<dbReference type="AlphaFoldDB" id="A0AAV4T3E7"/>
<evidence type="ECO:0000256" key="1">
    <source>
        <dbReference type="SAM" id="MobiDB-lite"/>
    </source>
</evidence>